<dbReference type="Pfam" id="PF00808">
    <property type="entry name" value="CBFD_NFYB_HMF"/>
    <property type="match status" value="1"/>
</dbReference>
<dbReference type="Gene3D" id="1.10.20.10">
    <property type="entry name" value="Histone, subunit A"/>
    <property type="match status" value="1"/>
</dbReference>
<keyword evidence="3" id="KW-1185">Reference proteome</keyword>
<feature type="domain" description="Transcription factor CBF/NF-Y/archaeal histone" evidence="1">
    <location>
        <begin position="2"/>
        <end position="61"/>
    </location>
</feature>
<organism evidence="2 3">
    <name type="scientific">candidate division MSBL1 archaeon SCGC-AAA259E17</name>
    <dbReference type="NCBI Taxonomy" id="1698263"/>
    <lineage>
        <taxon>Archaea</taxon>
        <taxon>Methanobacteriati</taxon>
        <taxon>Methanobacteriota</taxon>
        <taxon>candidate division MSBL1</taxon>
    </lineage>
</organism>
<dbReference type="CDD" id="cd22909">
    <property type="entry name" value="HFD_archaea_histone-like"/>
    <property type="match status" value="1"/>
</dbReference>
<protein>
    <recommendedName>
        <fullName evidence="1">Transcription factor CBF/NF-Y/archaeal histone domain-containing protein</fullName>
    </recommendedName>
</protein>
<evidence type="ECO:0000313" key="3">
    <source>
        <dbReference type="Proteomes" id="UP000070373"/>
    </source>
</evidence>
<accession>A0A133UFA0</accession>
<reference evidence="2 3" key="1">
    <citation type="journal article" date="2016" name="Sci. Rep.">
        <title>Metabolic traits of an uncultured archaeal lineage -MSBL1- from brine pools of the Red Sea.</title>
        <authorList>
            <person name="Mwirichia R."/>
            <person name="Alam I."/>
            <person name="Rashid M."/>
            <person name="Vinu M."/>
            <person name="Ba-Alawi W."/>
            <person name="Anthony Kamau A."/>
            <person name="Kamanda Ngugi D."/>
            <person name="Goker M."/>
            <person name="Klenk H.P."/>
            <person name="Bajic V."/>
            <person name="Stingl U."/>
        </authorList>
    </citation>
    <scope>NUCLEOTIDE SEQUENCE [LARGE SCALE GENOMIC DNA]</scope>
    <source>
        <strain evidence="2">SCGC-AAA259E17</strain>
    </source>
</reference>
<dbReference type="InterPro" id="IPR003958">
    <property type="entry name" value="CBFA_NFYB_domain"/>
</dbReference>
<dbReference type="AlphaFoldDB" id="A0A133UFA0"/>
<proteinExistence type="predicted"/>
<name>A0A133UFA0_9EURY</name>
<sequence>MAELPKATIKRVFKDVGAERVAGDVPDAVNKIVEEVAKGAVKSCEADGRKTVSADDLRLVVVVQ</sequence>
<dbReference type="SUPFAM" id="SSF47113">
    <property type="entry name" value="Histone-fold"/>
    <property type="match status" value="1"/>
</dbReference>
<gene>
    <name evidence="2" type="ORF">AKJ64_01990</name>
</gene>
<evidence type="ECO:0000259" key="1">
    <source>
        <dbReference type="Pfam" id="PF00808"/>
    </source>
</evidence>
<dbReference type="GO" id="GO:0046982">
    <property type="term" value="F:protein heterodimerization activity"/>
    <property type="evidence" value="ECO:0007669"/>
    <property type="project" value="InterPro"/>
</dbReference>
<dbReference type="InterPro" id="IPR009072">
    <property type="entry name" value="Histone-fold"/>
</dbReference>
<dbReference type="EMBL" id="LHXN01000026">
    <property type="protein sequence ID" value="KXA92862.1"/>
    <property type="molecule type" value="Genomic_DNA"/>
</dbReference>
<evidence type="ECO:0000313" key="2">
    <source>
        <dbReference type="EMBL" id="KXA92862.1"/>
    </source>
</evidence>
<comment type="caution">
    <text evidence="2">The sequence shown here is derived from an EMBL/GenBank/DDBJ whole genome shotgun (WGS) entry which is preliminary data.</text>
</comment>
<dbReference type="Proteomes" id="UP000070373">
    <property type="component" value="Unassembled WGS sequence"/>
</dbReference>